<proteinExistence type="predicted"/>
<feature type="compositionally biased region" description="Polar residues" evidence="13">
    <location>
        <begin position="1031"/>
        <end position="1052"/>
    </location>
</feature>
<feature type="domain" description="Cadherin" evidence="15">
    <location>
        <begin position="145"/>
        <end position="254"/>
    </location>
</feature>
<feature type="domain" description="Cadherin" evidence="15">
    <location>
        <begin position="687"/>
        <end position="791"/>
    </location>
</feature>
<dbReference type="InterPro" id="IPR015919">
    <property type="entry name" value="Cadherin-like_sf"/>
</dbReference>
<keyword evidence="6" id="KW-0677">Repeat</keyword>
<organism evidence="16 17">
    <name type="scientific">Dreissena polymorpha</name>
    <name type="common">Zebra mussel</name>
    <name type="synonym">Mytilus polymorpha</name>
    <dbReference type="NCBI Taxonomy" id="45954"/>
    <lineage>
        <taxon>Eukaryota</taxon>
        <taxon>Metazoa</taxon>
        <taxon>Spiralia</taxon>
        <taxon>Lophotrochozoa</taxon>
        <taxon>Mollusca</taxon>
        <taxon>Bivalvia</taxon>
        <taxon>Autobranchia</taxon>
        <taxon>Heteroconchia</taxon>
        <taxon>Euheterodonta</taxon>
        <taxon>Imparidentia</taxon>
        <taxon>Neoheterodontei</taxon>
        <taxon>Myida</taxon>
        <taxon>Dreissenoidea</taxon>
        <taxon>Dreissenidae</taxon>
        <taxon>Dreissena</taxon>
    </lineage>
</organism>
<keyword evidence="10 14" id="KW-0472">Membrane</keyword>
<evidence type="ECO:0000313" key="17">
    <source>
        <dbReference type="Proteomes" id="UP000828390"/>
    </source>
</evidence>
<dbReference type="FunFam" id="2.60.40.60:FF:000007">
    <property type="entry name" value="Protocadherin alpha 2"/>
    <property type="match status" value="1"/>
</dbReference>
<evidence type="ECO:0000256" key="2">
    <source>
        <dbReference type="ARBA" id="ARBA00022475"/>
    </source>
</evidence>
<keyword evidence="7 12" id="KW-0106">Calcium</keyword>
<dbReference type="FunFam" id="2.60.40.60:FF:000002">
    <property type="entry name" value="Protocadherin alpha 2"/>
    <property type="match status" value="1"/>
</dbReference>
<feature type="transmembrane region" description="Helical" evidence="14">
    <location>
        <begin position="801"/>
        <end position="825"/>
    </location>
</feature>
<dbReference type="SMART" id="SM00112">
    <property type="entry name" value="CA"/>
    <property type="match status" value="7"/>
</dbReference>
<dbReference type="Pfam" id="PF08266">
    <property type="entry name" value="Cadherin_2"/>
    <property type="match status" value="1"/>
</dbReference>
<dbReference type="InterPro" id="IPR020894">
    <property type="entry name" value="Cadherin_CS"/>
</dbReference>
<dbReference type="PANTHER" id="PTHR24028:SF146">
    <property type="entry name" value="CADHERIN 96CB, ISOFORM D-RELATED"/>
    <property type="match status" value="1"/>
</dbReference>
<reference evidence="16" key="2">
    <citation type="submission" date="2020-11" db="EMBL/GenBank/DDBJ databases">
        <authorList>
            <person name="McCartney M.A."/>
            <person name="Auch B."/>
            <person name="Kono T."/>
            <person name="Mallez S."/>
            <person name="Becker A."/>
            <person name="Gohl D.M."/>
            <person name="Silverstein K.A.T."/>
            <person name="Koren S."/>
            <person name="Bechman K.B."/>
            <person name="Herman A."/>
            <person name="Abrahante J.E."/>
            <person name="Garbe J."/>
        </authorList>
    </citation>
    <scope>NUCLEOTIDE SEQUENCE</scope>
    <source>
        <strain evidence="16">Duluth1</strain>
        <tissue evidence="16">Whole animal</tissue>
    </source>
</reference>
<evidence type="ECO:0000256" key="4">
    <source>
        <dbReference type="ARBA" id="ARBA00022723"/>
    </source>
</evidence>
<dbReference type="FunFam" id="2.60.40.60:FF:000123">
    <property type="entry name" value="Protocadherin beta 4"/>
    <property type="match status" value="1"/>
</dbReference>
<dbReference type="SUPFAM" id="SSF49313">
    <property type="entry name" value="Cadherin-like"/>
    <property type="match status" value="7"/>
</dbReference>
<evidence type="ECO:0000256" key="14">
    <source>
        <dbReference type="SAM" id="Phobius"/>
    </source>
</evidence>
<dbReference type="GO" id="GO:0007156">
    <property type="term" value="P:homophilic cell adhesion via plasma membrane adhesion molecules"/>
    <property type="evidence" value="ECO:0007669"/>
    <property type="project" value="InterPro"/>
</dbReference>
<dbReference type="AlphaFoldDB" id="A0A9D4KP46"/>
<feature type="region of interest" description="Disordered" evidence="13">
    <location>
        <begin position="1093"/>
        <end position="1169"/>
    </location>
</feature>
<feature type="compositionally biased region" description="Polar residues" evidence="13">
    <location>
        <begin position="1063"/>
        <end position="1072"/>
    </location>
</feature>
<sequence>MCCDSNMETLCFPQRKYGCLIFVFLSVILTFDTCFGKTYTVQEEGSTDMFIGNIAKDFNFTSLFNEGKSLRFSFANQLQVSYFSISEDTGEIHTVGVLDREQICPQVDKCDVELRIAVIGNDGLYERVKVNVTIDDINDHAPQFKLKSEAISFPENSQIGTSFTIDGAIDPDSSQLSVKSYTILPLQSPFIAKLVRKFDGSSSVQITVNGTLDREVTDHYEIRIIAADGGSPPKTGQILVNVTITDLNDNSPVFTNKIYNKTVDEDIAINTTILQVSANDPDMGANGKIIYSFASIQKQSEIKDIFAINPTTGEIKTTGHLVYKPGRKYELIVVAKDSGLDPKESQALVCIDVQDVNNNAPVITPNLLSSTNFAKVSELANINVVVALITVMDGDTGLNGVTNCSMDSDTFELKKSDVFEYIIIVKKSLDRETKDLYTLSVFCKDLGTPPLSSNVSFNVSVMDENDHKPEFTQVNYVGEIGENNNYGDVVVDVTATDADTGNYGNVSYELRGESWTDFSINAKTGVIRAMKSFNREEKEYYEFLVLAYDNVKEEDRHTSTATVTVKIVDMNDNNPKFTLAYYEFEIAENNQPDKEIGQVIAVDLDSGNNGIVTYSIVERPEVVLPFKLDPNGFLRAKTVLDRELQSRYDFIIIATDQGFPQRLNSSVNVSVFVTDENDNWPFIVTPDKAGRDVYVPVSTPVNTPLYLIQAHDIDAGKNALLTYRIEDRNDTHIFDINDSGQVLLARPIENNEINTYMIQITVYDNGQPSNQARTSLVMHVLVANTTAGSKMDNDSLKNQNLLIALTVVIVTVVLAVTIVITIIIIRRMDKKKRNYFGDSQSIPCSEENSPQVPNLNLGGDNEKYSLPDLNTQLTPMAPHLSVHMDLTTMKDYIYKPRMNTPTPSMGSNHRDDEVPMTEQMDIQGTSTPRLNRLASIRLQQQLLQSHDKPWTNHNDSNELYPQRAEDSHSQLSEEDDDSGRGGSVSDGHMGISHDGDDMRILQLQNLVKQNGRRGTPPHLQGKTIPEEKYNQSKPSNLTPRDNGNQSNSNTHADQSRDSRHSNLKSTYSNSNSDIFYVPENELKSNIRRYPSYHDNNAPPTQKTVTFSNHLTKPKSGPGIQMGLSSISSNTHNSMRHKPHRQHSFGTQDVHRQRQYPSNHAHRFPPPPNGRHLDETFESVTTTAYDDDDNTTTSGSYTIDNNMNEDFLELNVAQLKDIFV</sequence>
<feature type="region of interest" description="Disordered" evidence="13">
    <location>
        <begin position="839"/>
        <end position="868"/>
    </location>
</feature>
<feature type="domain" description="Cadherin" evidence="15">
    <location>
        <begin position="472"/>
        <end position="577"/>
    </location>
</feature>
<dbReference type="InterPro" id="IPR002126">
    <property type="entry name" value="Cadherin-like_dom"/>
</dbReference>
<evidence type="ECO:0000256" key="1">
    <source>
        <dbReference type="ARBA" id="ARBA00004251"/>
    </source>
</evidence>
<dbReference type="PROSITE" id="PS00232">
    <property type="entry name" value="CADHERIN_1"/>
    <property type="match status" value="4"/>
</dbReference>
<accession>A0A9D4KP46</accession>
<feature type="domain" description="Cadherin" evidence="15">
    <location>
        <begin position="255"/>
        <end position="363"/>
    </location>
</feature>
<dbReference type="InterPro" id="IPR050174">
    <property type="entry name" value="Protocadherin/Cadherin-CA"/>
</dbReference>
<evidence type="ECO:0000256" key="13">
    <source>
        <dbReference type="SAM" id="MobiDB-lite"/>
    </source>
</evidence>
<keyword evidence="3 14" id="KW-0812">Transmembrane</keyword>
<dbReference type="Proteomes" id="UP000828390">
    <property type="component" value="Unassembled WGS sequence"/>
</dbReference>
<feature type="compositionally biased region" description="Polar residues" evidence="13">
    <location>
        <begin position="1122"/>
        <end position="1132"/>
    </location>
</feature>
<dbReference type="GO" id="GO:0005509">
    <property type="term" value="F:calcium ion binding"/>
    <property type="evidence" value="ECO:0007669"/>
    <property type="project" value="UniProtKB-UniRule"/>
</dbReference>
<comment type="caution">
    <text evidence="16">The sequence shown here is derived from an EMBL/GenBank/DDBJ whole genome shotgun (WGS) entry which is preliminary data.</text>
</comment>
<feature type="domain" description="Cadherin" evidence="15">
    <location>
        <begin position="55"/>
        <end position="144"/>
    </location>
</feature>
<evidence type="ECO:0000256" key="11">
    <source>
        <dbReference type="ARBA" id="ARBA00023180"/>
    </source>
</evidence>
<evidence type="ECO:0000313" key="16">
    <source>
        <dbReference type="EMBL" id="KAH3843099.1"/>
    </source>
</evidence>
<evidence type="ECO:0000256" key="10">
    <source>
        <dbReference type="ARBA" id="ARBA00023136"/>
    </source>
</evidence>
<evidence type="ECO:0000256" key="5">
    <source>
        <dbReference type="ARBA" id="ARBA00022729"/>
    </source>
</evidence>
<evidence type="ECO:0000256" key="3">
    <source>
        <dbReference type="ARBA" id="ARBA00022692"/>
    </source>
</evidence>
<dbReference type="OrthoDB" id="6252479at2759"/>
<dbReference type="PANTHER" id="PTHR24028">
    <property type="entry name" value="CADHERIN-87A"/>
    <property type="match status" value="1"/>
</dbReference>
<keyword evidence="2" id="KW-1003">Cell membrane</keyword>
<evidence type="ECO:0000256" key="6">
    <source>
        <dbReference type="ARBA" id="ARBA00022737"/>
    </source>
</evidence>
<evidence type="ECO:0000256" key="8">
    <source>
        <dbReference type="ARBA" id="ARBA00022889"/>
    </source>
</evidence>
<evidence type="ECO:0000256" key="9">
    <source>
        <dbReference type="ARBA" id="ARBA00022989"/>
    </source>
</evidence>
<evidence type="ECO:0000259" key="15">
    <source>
        <dbReference type="PROSITE" id="PS50268"/>
    </source>
</evidence>
<dbReference type="Pfam" id="PF00028">
    <property type="entry name" value="Cadherin"/>
    <property type="match status" value="6"/>
</dbReference>
<dbReference type="PRINTS" id="PR00205">
    <property type="entry name" value="CADHERIN"/>
</dbReference>
<dbReference type="FunFam" id="2.60.40.60:FF:000020">
    <property type="entry name" value="Dachsous cadherin-related 1b"/>
    <property type="match status" value="1"/>
</dbReference>
<name>A0A9D4KP46_DREPO</name>
<dbReference type="FunFam" id="2.60.40.60:FF:000092">
    <property type="entry name" value="Protocadherin 8"/>
    <property type="match status" value="1"/>
</dbReference>
<feature type="region of interest" description="Disordered" evidence="13">
    <location>
        <begin position="1008"/>
        <end position="1072"/>
    </location>
</feature>
<dbReference type="InterPro" id="IPR013164">
    <property type="entry name" value="Cadherin_N"/>
</dbReference>
<dbReference type="EMBL" id="JAIWYP010000004">
    <property type="protein sequence ID" value="KAH3843099.1"/>
    <property type="molecule type" value="Genomic_DNA"/>
</dbReference>
<keyword evidence="11" id="KW-0325">Glycoprotein</keyword>
<feature type="compositionally biased region" description="Polar residues" evidence="13">
    <location>
        <begin position="839"/>
        <end position="854"/>
    </location>
</feature>
<reference evidence="16" key="1">
    <citation type="journal article" date="2019" name="bioRxiv">
        <title>The Genome of the Zebra Mussel, Dreissena polymorpha: A Resource for Invasive Species Research.</title>
        <authorList>
            <person name="McCartney M.A."/>
            <person name="Auch B."/>
            <person name="Kono T."/>
            <person name="Mallez S."/>
            <person name="Zhang Y."/>
            <person name="Obille A."/>
            <person name="Becker A."/>
            <person name="Abrahante J.E."/>
            <person name="Garbe J."/>
            <person name="Badalamenti J.P."/>
            <person name="Herman A."/>
            <person name="Mangelson H."/>
            <person name="Liachko I."/>
            <person name="Sullivan S."/>
            <person name="Sone E.D."/>
            <person name="Koren S."/>
            <person name="Silverstein K.A.T."/>
            <person name="Beckman K.B."/>
            <person name="Gohl D.M."/>
        </authorList>
    </citation>
    <scope>NUCLEOTIDE SEQUENCE</scope>
    <source>
        <strain evidence="16">Duluth1</strain>
        <tissue evidence="16">Whole animal</tissue>
    </source>
</reference>
<protein>
    <recommendedName>
        <fullName evidence="15">Cadherin domain-containing protein</fullName>
    </recommendedName>
</protein>
<dbReference type="PROSITE" id="PS50268">
    <property type="entry name" value="CADHERIN_2"/>
    <property type="match status" value="7"/>
</dbReference>
<dbReference type="CDD" id="cd11304">
    <property type="entry name" value="Cadherin_repeat"/>
    <property type="match status" value="7"/>
</dbReference>
<feature type="domain" description="Cadherin" evidence="15">
    <location>
        <begin position="578"/>
        <end position="683"/>
    </location>
</feature>
<keyword evidence="8" id="KW-0130">Cell adhesion</keyword>
<dbReference type="GO" id="GO:0005886">
    <property type="term" value="C:plasma membrane"/>
    <property type="evidence" value="ECO:0007669"/>
    <property type="project" value="UniProtKB-SubCell"/>
</dbReference>
<feature type="region of interest" description="Disordered" evidence="13">
    <location>
        <begin position="945"/>
        <end position="995"/>
    </location>
</feature>
<gene>
    <name evidence="16" type="ORF">DPMN_116606</name>
</gene>
<keyword evidence="17" id="KW-1185">Reference proteome</keyword>
<keyword evidence="4" id="KW-0479">Metal-binding</keyword>
<evidence type="ECO:0000256" key="7">
    <source>
        <dbReference type="ARBA" id="ARBA00022837"/>
    </source>
</evidence>
<feature type="compositionally biased region" description="Basic residues" evidence="13">
    <location>
        <begin position="1133"/>
        <end position="1142"/>
    </location>
</feature>
<feature type="domain" description="Cadherin" evidence="15">
    <location>
        <begin position="368"/>
        <end position="471"/>
    </location>
</feature>
<feature type="compositionally biased region" description="Polar residues" evidence="13">
    <location>
        <begin position="1093"/>
        <end position="1110"/>
    </location>
</feature>
<dbReference type="Gene3D" id="2.60.40.60">
    <property type="entry name" value="Cadherins"/>
    <property type="match status" value="7"/>
</dbReference>
<evidence type="ECO:0000256" key="12">
    <source>
        <dbReference type="PROSITE-ProRule" id="PRU00043"/>
    </source>
</evidence>
<keyword evidence="5" id="KW-0732">Signal</keyword>
<comment type="subcellular location">
    <subcellularLocation>
        <location evidence="1">Cell membrane</location>
        <topology evidence="1">Single-pass type I membrane protein</topology>
    </subcellularLocation>
</comment>
<keyword evidence="9 14" id="KW-1133">Transmembrane helix</keyword>